<proteinExistence type="predicted"/>
<reference evidence="1" key="1">
    <citation type="submission" date="2021-02" db="EMBL/GenBank/DDBJ databases">
        <authorList>
            <person name="Nowell W R."/>
        </authorList>
    </citation>
    <scope>NUCLEOTIDE SEQUENCE</scope>
</reference>
<sequence>MSVSTVIFVRLAKMYEVKYDIYANPAKPPQFQCYYPNSNTCLNHTLCYGKDRVCNGQCIPYSSLYQYQVYASDNVTLYRVPQQFNIYEPKQISGIDNGTYRDIFIVYLNRDLSDDLIDRDITEPPTKSIPLTAGQEVQLEFLQNELMYITLLPYYYSSRKPLMRMDVLVQTVVQHHVQQQPIHLLSKSYHRYFQLY</sequence>
<dbReference type="AlphaFoldDB" id="A0A8S2EZA9"/>
<accession>A0A8S2EZA9</accession>
<evidence type="ECO:0000313" key="2">
    <source>
        <dbReference type="EMBL" id="CAF4104120.1"/>
    </source>
</evidence>
<evidence type="ECO:0000313" key="1">
    <source>
        <dbReference type="EMBL" id="CAF1298522.1"/>
    </source>
</evidence>
<protein>
    <submittedName>
        <fullName evidence="1">Uncharacterized protein</fullName>
    </submittedName>
</protein>
<dbReference type="EMBL" id="CAJNOK010019385">
    <property type="protein sequence ID" value="CAF1298522.1"/>
    <property type="molecule type" value="Genomic_DNA"/>
</dbReference>
<dbReference type="EMBL" id="CAJOBA010040957">
    <property type="protein sequence ID" value="CAF4104120.1"/>
    <property type="molecule type" value="Genomic_DNA"/>
</dbReference>
<organism evidence="1 3">
    <name type="scientific">Didymodactylos carnosus</name>
    <dbReference type="NCBI Taxonomy" id="1234261"/>
    <lineage>
        <taxon>Eukaryota</taxon>
        <taxon>Metazoa</taxon>
        <taxon>Spiralia</taxon>
        <taxon>Gnathifera</taxon>
        <taxon>Rotifera</taxon>
        <taxon>Eurotatoria</taxon>
        <taxon>Bdelloidea</taxon>
        <taxon>Philodinida</taxon>
        <taxon>Philodinidae</taxon>
        <taxon>Didymodactylos</taxon>
    </lineage>
</organism>
<evidence type="ECO:0000313" key="3">
    <source>
        <dbReference type="Proteomes" id="UP000677228"/>
    </source>
</evidence>
<name>A0A8S2EZA9_9BILA</name>
<gene>
    <name evidence="1" type="ORF">OVA965_LOCUS28420</name>
    <name evidence="2" type="ORF">TMI583_LOCUS29169</name>
</gene>
<comment type="caution">
    <text evidence="1">The sequence shown here is derived from an EMBL/GenBank/DDBJ whole genome shotgun (WGS) entry which is preliminary data.</text>
</comment>
<dbReference type="Proteomes" id="UP000682733">
    <property type="component" value="Unassembled WGS sequence"/>
</dbReference>
<dbReference type="Proteomes" id="UP000677228">
    <property type="component" value="Unassembled WGS sequence"/>
</dbReference>